<dbReference type="GO" id="GO:0015179">
    <property type="term" value="F:L-amino acid transmembrane transporter activity"/>
    <property type="evidence" value="ECO:0007669"/>
    <property type="project" value="TreeGrafter"/>
</dbReference>
<evidence type="ECO:0000256" key="2">
    <source>
        <dbReference type="ARBA" id="ARBA00022692"/>
    </source>
</evidence>
<feature type="transmembrane region" description="Helical" evidence="5">
    <location>
        <begin position="96"/>
        <end position="119"/>
    </location>
</feature>
<evidence type="ECO:0000256" key="1">
    <source>
        <dbReference type="ARBA" id="ARBA00004141"/>
    </source>
</evidence>
<feature type="transmembrane region" description="Helical" evidence="5">
    <location>
        <begin position="342"/>
        <end position="363"/>
    </location>
</feature>
<gene>
    <name evidence="7" type="ORF">LOD99_2391</name>
</gene>
<dbReference type="InterPro" id="IPR013057">
    <property type="entry name" value="AA_transpt_TM"/>
</dbReference>
<feature type="transmembrane region" description="Helical" evidence="5">
    <location>
        <begin position="156"/>
        <end position="177"/>
    </location>
</feature>
<dbReference type="PANTHER" id="PTHR22950">
    <property type="entry name" value="AMINO ACID TRANSPORTER"/>
    <property type="match status" value="1"/>
</dbReference>
<feature type="transmembrane region" description="Helical" evidence="5">
    <location>
        <begin position="232"/>
        <end position="258"/>
    </location>
</feature>
<evidence type="ECO:0000256" key="3">
    <source>
        <dbReference type="ARBA" id="ARBA00022989"/>
    </source>
</evidence>
<feature type="transmembrane region" description="Helical" evidence="5">
    <location>
        <begin position="9"/>
        <end position="29"/>
    </location>
</feature>
<dbReference type="GO" id="GO:0005774">
    <property type="term" value="C:vacuolar membrane"/>
    <property type="evidence" value="ECO:0007669"/>
    <property type="project" value="TreeGrafter"/>
</dbReference>
<proteinExistence type="predicted"/>
<keyword evidence="3 5" id="KW-1133">Transmembrane helix</keyword>
<comment type="caution">
    <text evidence="7">The sequence shown here is derived from an EMBL/GenBank/DDBJ whole genome shotgun (WGS) entry which is preliminary data.</text>
</comment>
<keyword evidence="8" id="KW-1185">Reference proteome</keyword>
<comment type="subcellular location">
    <subcellularLocation>
        <location evidence="1">Membrane</location>
        <topology evidence="1">Multi-pass membrane protein</topology>
    </subcellularLocation>
</comment>
<dbReference type="PANTHER" id="PTHR22950:SF677">
    <property type="entry name" value="AMINO ACID TRANSPORTER TRANSMEMBRANE DOMAIN-CONTAINING PROTEIN"/>
    <property type="match status" value="1"/>
</dbReference>
<reference evidence="7 8" key="1">
    <citation type="journal article" date="2023" name="BMC Biol.">
        <title>The compact genome of the sponge Oopsacas minuta (Hexactinellida) is lacking key metazoan core genes.</title>
        <authorList>
            <person name="Santini S."/>
            <person name="Schenkelaars Q."/>
            <person name="Jourda C."/>
            <person name="Duchesne M."/>
            <person name="Belahbib H."/>
            <person name="Rocher C."/>
            <person name="Selva M."/>
            <person name="Riesgo A."/>
            <person name="Vervoort M."/>
            <person name="Leys S.P."/>
            <person name="Kodjabachian L."/>
            <person name="Le Bivic A."/>
            <person name="Borchiellini C."/>
            <person name="Claverie J.M."/>
            <person name="Renard E."/>
        </authorList>
    </citation>
    <scope>NUCLEOTIDE SEQUENCE [LARGE SCALE GENOMIC DNA]</scope>
    <source>
        <strain evidence="7">SPO-2</strain>
    </source>
</reference>
<keyword evidence="4 5" id="KW-0472">Membrane</keyword>
<dbReference type="EMBL" id="JAKMXF010000210">
    <property type="protein sequence ID" value="KAI6655102.1"/>
    <property type="molecule type" value="Genomic_DNA"/>
</dbReference>
<feature type="transmembrane region" description="Helical" evidence="5">
    <location>
        <begin position="313"/>
        <end position="336"/>
    </location>
</feature>
<accession>A0AAV7K1J8</accession>
<feature type="transmembrane region" description="Helical" evidence="5">
    <location>
        <begin position="370"/>
        <end position="389"/>
    </location>
</feature>
<dbReference type="Proteomes" id="UP001165289">
    <property type="component" value="Unassembled WGS sequence"/>
</dbReference>
<feature type="transmembrane region" description="Helical" evidence="5">
    <location>
        <begin position="35"/>
        <end position="56"/>
    </location>
</feature>
<evidence type="ECO:0000256" key="4">
    <source>
        <dbReference type="ARBA" id="ARBA00023136"/>
    </source>
</evidence>
<sequence length="399" mass="44360">MSFKHYIKLLGNIFISFMGAGILGLPYAFRHAGLLHGSIILVIVCFISVVGMLTLLDIKNALIPSKNSDKNPDVEETHDHVELEFREVGQYAFGSIGLLMVEVAIVLSQVGFCCAYLIFITEAIGEYFPQFPKLCYLVIILIPLFFLVSIQNLNSLGLFSIFANLITLTAYTIVLASEVDHLLYNEPSNNHQTMFNLTSFPFFFSVSIYCYEGAGLIFSLESSPHKSIRHHFRPIFITSMAIITIIYIVFGACGYLAYGELTEEIITSNLEGLIPTKVKLFLSVSLLFTYPVMMFPVSIILDRRLNLTEQFGSMNILIRTLLVVLTGCIIILIPQFSTLMELVGATLCTMLNFIFPGLFYLAIIGKGNGMLSVIKSIGLIVFGVIGMIVGTQDVLRNFL</sequence>
<dbReference type="Pfam" id="PF01490">
    <property type="entry name" value="Aa_trans"/>
    <property type="match status" value="1"/>
</dbReference>
<feature type="transmembrane region" description="Helical" evidence="5">
    <location>
        <begin position="131"/>
        <end position="149"/>
    </location>
</feature>
<feature type="domain" description="Amino acid transporter transmembrane" evidence="6">
    <location>
        <begin position="10"/>
        <end position="393"/>
    </location>
</feature>
<evidence type="ECO:0000313" key="8">
    <source>
        <dbReference type="Proteomes" id="UP001165289"/>
    </source>
</evidence>
<feature type="transmembrane region" description="Helical" evidence="5">
    <location>
        <begin position="278"/>
        <end position="301"/>
    </location>
</feature>
<evidence type="ECO:0000256" key="5">
    <source>
        <dbReference type="SAM" id="Phobius"/>
    </source>
</evidence>
<evidence type="ECO:0000313" key="7">
    <source>
        <dbReference type="EMBL" id="KAI6655102.1"/>
    </source>
</evidence>
<keyword evidence="2 5" id="KW-0812">Transmembrane</keyword>
<name>A0AAV7K1J8_9METZ</name>
<dbReference type="AlphaFoldDB" id="A0AAV7K1J8"/>
<feature type="transmembrane region" description="Helical" evidence="5">
    <location>
        <begin position="197"/>
        <end position="220"/>
    </location>
</feature>
<evidence type="ECO:0000259" key="6">
    <source>
        <dbReference type="Pfam" id="PF01490"/>
    </source>
</evidence>
<protein>
    <submittedName>
        <fullName evidence="7">Proton-coupled amino acid transporter 1-like</fullName>
    </submittedName>
</protein>
<organism evidence="7 8">
    <name type="scientific">Oopsacas minuta</name>
    <dbReference type="NCBI Taxonomy" id="111878"/>
    <lineage>
        <taxon>Eukaryota</taxon>
        <taxon>Metazoa</taxon>
        <taxon>Porifera</taxon>
        <taxon>Hexactinellida</taxon>
        <taxon>Hexasterophora</taxon>
        <taxon>Lyssacinosida</taxon>
        <taxon>Leucopsacidae</taxon>
        <taxon>Oopsacas</taxon>
    </lineage>
</organism>